<dbReference type="STRING" id="578458.D8QI85"/>
<dbReference type="GO" id="GO:0016020">
    <property type="term" value="C:membrane"/>
    <property type="evidence" value="ECO:0007669"/>
    <property type="project" value="UniProtKB-SubCell"/>
</dbReference>
<dbReference type="Proteomes" id="UP000007431">
    <property type="component" value="Unassembled WGS sequence"/>
</dbReference>
<sequence>MHFIKRLKGKERAADAPPPAWAPAPEISHADGLYNDAPDEEYQSAEAFCADHLPDAPRLIPVAALEAMQTLGCRAWGIEPPRTPRFVGRITRPDENKGGVPVIRIQTQKPCRSTCLLSDLPIVAGMYNAPGKEGAYFEIKVYQMDGIVTIGTACRPYPEWRHPGWNRLSAALHLDDFRKFFEDPDGGRDYDTGGILTRLRPGDVIGCGYELAGGRLFFTYNGIPLPPAFSGIFMPKHNYDVFAAVGVEGACDVEVNFGGDIFMWKPGNEWAWRVEGCAGNIAGPSGEHDDVLPSYEESR</sequence>
<dbReference type="KEGG" id="scm:SCHCO_02753179"/>
<evidence type="ECO:0000256" key="3">
    <source>
        <dbReference type="ARBA" id="ARBA00022989"/>
    </source>
</evidence>
<evidence type="ECO:0000259" key="6">
    <source>
        <dbReference type="PROSITE" id="PS50188"/>
    </source>
</evidence>
<gene>
    <name evidence="7" type="ORF">SCHCODRAFT_61567</name>
</gene>
<feature type="region of interest" description="Disordered" evidence="5">
    <location>
        <begin position="1"/>
        <end position="32"/>
    </location>
</feature>
<evidence type="ECO:0000256" key="5">
    <source>
        <dbReference type="SAM" id="MobiDB-lite"/>
    </source>
</evidence>
<dbReference type="Pfam" id="PF00622">
    <property type="entry name" value="SPRY"/>
    <property type="match status" value="1"/>
</dbReference>
<dbReference type="HOGENOM" id="CLU_086076_0_0_1"/>
<dbReference type="SUPFAM" id="SSF49899">
    <property type="entry name" value="Concanavalin A-like lectins/glucanases"/>
    <property type="match status" value="1"/>
</dbReference>
<feature type="domain" description="B30.2/SPRY" evidence="6">
    <location>
        <begin position="60"/>
        <end position="262"/>
    </location>
</feature>
<keyword evidence="3" id="KW-1133">Transmembrane helix</keyword>
<dbReference type="OrthoDB" id="258495at2759"/>
<evidence type="ECO:0000256" key="1">
    <source>
        <dbReference type="ARBA" id="ARBA00004167"/>
    </source>
</evidence>
<dbReference type="AlphaFoldDB" id="D8QI85"/>
<evidence type="ECO:0000256" key="2">
    <source>
        <dbReference type="ARBA" id="ARBA00022692"/>
    </source>
</evidence>
<comment type="subcellular location">
    <subcellularLocation>
        <location evidence="1">Membrane</location>
        <topology evidence="1">Single-pass membrane protein</topology>
    </subcellularLocation>
</comment>
<dbReference type="OMA" id="IGTACKP"/>
<dbReference type="RefSeq" id="XP_003027090.1">
    <property type="nucleotide sequence ID" value="XM_003027044.1"/>
</dbReference>
<accession>D8QI85</accession>
<name>D8QI85_SCHCM</name>
<dbReference type="VEuPathDB" id="FungiDB:SCHCODRAFT_02753179"/>
<dbReference type="PANTHER" id="PTHR12864">
    <property type="entry name" value="RAN BINDING PROTEIN 9-RELATED"/>
    <property type="match status" value="1"/>
</dbReference>
<reference evidence="7 8" key="1">
    <citation type="journal article" date="2010" name="Nat. Biotechnol.">
        <title>Genome sequence of the model mushroom Schizophyllum commune.</title>
        <authorList>
            <person name="Ohm R.A."/>
            <person name="de Jong J.F."/>
            <person name="Lugones L.G."/>
            <person name="Aerts A."/>
            <person name="Kothe E."/>
            <person name="Stajich J.E."/>
            <person name="de Vries R.P."/>
            <person name="Record E."/>
            <person name="Levasseur A."/>
            <person name="Baker S.E."/>
            <person name="Bartholomew K.A."/>
            <person name="Coutinho P.M."/>
            <person name="Erdmann S."/>
            <person name="Fowler T.J."/>
            <person name="Gathman A.C."/>
            <person name="Lombard V."/>
            <person name="Henrissat B."/>
            <person name="Knabe N."/>
            <person name="Kuees U."/>
            <person name="Lilly W.W."/>
            <person name="Lindquist E."/>
            <person name="Lucas S."/>
            <person name="Magnuson J.K."/>
            <person name="Piumi F."/>
            <person name="Raudaskoski M."/>
            <person name="Salamov A."/>
            <person name="Schmutz J."/>
            <person name="Schwarze F.W.M.R."/>
            <person name="vanKuyk P.A."/>
            <person name="Horton J.S."/>
            <person name="Grigoriev I.V."/>
            <person name="Woesten H.A.B."/>
        </authorList>
    </citation>
    <scope>NUCLEOTIDE SEQUENCE [LARGE SCALE GENOMIC DNA]</scope>
    <source>
        <strain evidence="8">H4-8 / FGSC 9210</strain>
    </source>
</reference>
<dbReference type="InterPro" id="IPR043136">
    <property type="entry name" value="B30.2/SPRY_sf"/>
</dbReference>
<proteinExistence type="predicted"/>
<evidence type="ECO:0000313" key="8">
    <source>
        <dbReference type="Proteomes" id="UP000007431"/>
    </source>
</evidence>
<dbReference type="InterPro" id="IPR013320">
    <property type="entry name" value="ConA-like_dom_sf"/>
</dbReference>
<dbReference type="InterPro" id="IPR003877">
    <property type="entry name" value="SPRY_dom"/>
</dbReference>
<protein>
    <recommendedName>
        <fullName evidence="6">B30.2/SPRY domain-containing protein</fullName>
    </recommendedName>
</protein>
<dbReference type="Gene3D" id="2.60.120.920">
    <property type="match status" value="1"/>
</dbReference>
<dbReference type="InParanoid" id="D8QI85"/>
<dbReference type="GeneID" id="9593832"/>
<keyword evidence="8" id="KW-1185">Reference proteome</keyword>
<organism evidence="8">
    <name type="scientific">Schizophyllum commune (strain H4-8 / FGSC 9210)</name>
    <name type="common">Split gill fungus</name>
    <dbReference type="NCBI Taxonomy" id="578458"/>
    <lineage>
        <taxon>Eukaryota</taxon>
        <taxon>Fungi</taxon>
        <taxon>Dikarya</taxon>
        <taxon>Basidiomycota</taxon>
        <taxon>Agaricomycotina</taxon>
        <taxon>Agaricomycetes</taxon>
        <taxon>Agaricomycetidae</taxon>
        <taxon>Agaricales</taxon>
        <taxon>Schizophyllaceae</taxon>
        <taxon>Schizophyllum</taxon>
    </lineage>
</organism>
<dbReference type="CDD" id="cd12910">
    <property type="entry name" value="SPRY_SSH4_like"/>
    <property type="match status" value="1"/>
</dbReference>
<dbReference type="PROSITE" id="PS50188">
    <property type="entry name" value="B302_SPRY"/>
    <property type="match status" value="1"/>
</dbReference>
<evidence type="ECO:0000313" key="7">
    <source>
        <dbReference type="EMBL" id="EFI92187.1"/>
    </source>
</evidence>
<evidence type="ECO:0000256" key="4">
    <source>
        <dbReference type="ARBA" id="ARBA00023136"/>
    </source>
</evidence>
<keyword evidence="4" id="KW-0472">Membrane</keyword>
<dbReference type="InterPro" id="IPR050618">
    <property type="entry name" value="Ubq-SigPath_Reg"/>
</dbReference>
<dbReference type="InterPro" id="IPR035780">
    <property type="entry name" value="SPRY_Ssh4-like"/>
</dbReference>
<dbReference type="SMART" id="SM00449">
    <property type="entry name" value="SPRY"/>
    <property type="match status" value="1"/>
</dbReference>
<dbReference type="InterPro" id="IPR001870">
    <property type="entry name" value="B30.2/SPRY"/>
</dbReference>
<dbReference type="EMBL" id="GL377313">
    <property type="protein sequence ID" value="EFI92187.1"/>
    <property type="molecule type" value="Genomic_DNA"/>
</dbReference>
<dbReference type="eggNOG" id="KOG1477">
    <property type="taxonomic scope" value="Eukaryota"/>
</dbReference>
<keyword evidence="2" id="KW-0812">Transmembrane</keyword>